<evidence type="ECO:0000256" key="1">
    <source>
        <dbReference type="PROSITE-ProRule" id="PRU01122"/>
    </source>
</evidence>
<dbReference type="Proteomes" id="UP000294621">
    <property type="component" value="Unassembled WGS sequence"/>
</dbReference>
<proteinExistence type="inferred from homology"/>
<evidence type="ECO:0000313" key="4">
    <source>
        <dbReference type="Proteomes" id="UP000294621"/>
    </source>
</evidence>
<keyword evidence="1" id="KW-0378">Hydrolase</keyword>
<dbReference type="GO" id="GO:0030163">
    <property type="term" value="P:protein catabolic process"/>
    <property type="evidence" value="ECO:0007669"/>
    <property type="project" value="InterPro"/>
</dbReference>
<feature type="active site" evidence="1">
    <location>
        <position position="279"/>
    </location>
</feature>
<evidence type="ECO:0000259" key="2">
    <source>
        <dbReference type="PROSITE" id="PS51786"/>
    </source>
</evidence>
<sequence length="342" mass="34933">MMLAGMAALGLGIGVATLPVPYVIETPGPTYNTLGQSQGTPVIKVTGRESYPAAGNLDLTTVYVDGGPNGPVSIIRAFSAWLDPTHAVQPVELIYPTGTTRQEAEEQSAVAMTTSQENAVASALNELDIPYGQQLQAAGLSEDSASAGKIQAGDILKTINGKDITALSVVQEELAAGNGAPAAVVVERDGQQVTETITPKRNSEGRFILGVMLKYLFTFPFDVEISLEKVGGPSAGLMFSLGIIDTVTPGDLTGGKHVAGTGTITPDGAVGPIGGIEQKLHGARAGGATLFLAPAANCGEVVGNIPDGLQVVRVETLAEARAAVERAASGQDTSGLPTCTNN</sequence>
<dbReference type="GO" id="GO:0005524">
    <property type="term" value="F:ATP binding"/>
    <property type="evidence" value="ECO:0007669"/>
    <property type="project" value="InterPro"/>
</dbReference>
<name>A0A4R5YCI1_9MICC</name>
<feature type="domain" description="Lon proteolytic" evidence="2">
    <location>
        <begin position="228"/>
        <end position="327"/>
    </location>
</feature>
<organism evidence="3 4">
    <name type="scientific">Arthrobacter nitrophenolicus</name>
    <dbReference type="NCBI Taxonomy" id="683150"/>
    <lineage>
        <taxon>Bacteria</taxon>
        <taxon>Bacillati</taxon>
        <taxon>Actinomycetota</taxon>
        <taxon>Actinomycetes</taxon>
        <taxon>Micrococcales</taxon>
        <taxon>Micrococcaceae</taxon>
        <taxon>Arthrobacter</taxon>
    </lineage>
</organism>
<dbReference type="GO" id="GO:0006508">
    <property type="term" value="P:proteolysis"/>
    <property type="evidence" value="ECO:0007669"/>
    <property type="project" value="UniProtKB-KW"/>
</dbReference>
<dbReference type="InterPro" id="IPR020568">
    <property type="entry name" value="Ribosomal_Su5_D2-typ_SF"/>
</dbReference>
<evidence type="ECO:0000313" key="3">
    <source>
        <dbReference type="EMBL" id="TDL41817.1"/>
    </source>
</evidence>
<dbReference type="RefSeq" id="WP_133346528.1">
    <property type="nucleotide sequence ID" value="NZ_CP174504.1"/>
</dbReference>
<dbReference type="GO" id="GO:0004252">
    <property type="term" value="F:serine-type endopeptidase activity"/>
    <property type="evidence" value="ECO:0007669"/>
    <property type="project" value="UniProtKB-UniRule"/>
</dbReference>
<keyword evidence="1" id="KW-0720">Serine protease</keyword>
<dbReference type="PROSITE" id="PS51786">
    <property type="entry name" value="LON_PROTEOLYTIC"/>
    <property type="match status" value="1"/>
</dbReference>
<dbReference type="GO" id="GO:0004176">
    <property type="term" value="F:ATP-dependent peptidase activity"/>
    <property type="evidence" value="ECO:0007669"/>
    <property type="project" value="UniProtKB-UniRule"/>
</dbReference>
<comment type="similarity">
    <text evidence="1">Belongs to the peptidase S16 family.</text>
</comment>
<dbReference type="Pfam" id="PF05362">
    <property type="entry name" value="Lon_C"/>
    <property type="match status" value="1"/>
</dbReference>
<protein>
    <recommendedName>
        <fullName evidence="1">endopeptidase La</fullName>
        <ecNumber evidence="1">3.4.21.53</ecNumber>
    </recommendedName>
</protein>
<dbReference type="STRING" id="683150.G205_10238"/>
<dbReference type="AlphaFoldDB" id="A0A4R5YCI1"/>
<accession>A0A4R5YCI1</accession>
<keyword evidence="1" id="KW-0645">Protease</keyword>
<dbReference type="EC" id="3.4.21.53" evidence="1"/>
<dbReference type="InterPro" id="IPR008269">
    <property type="entry name" value="Lon_proteolytic"/>
</dbReference>
<dbReference type="SUPFAM" id="SSF50156">
    <property type="entry name" value="PDZ domain-like"/>
    <property type="match status" value="1"/>
</dbReference>
<feature type="active site" evidence="1">
    <location>
        <position position="234"/>
    </location>
</feature>
<dbReference type="EMBL" id="SMZQ01000001">
    <property type="protein sequence ID" value="TDL41817.1"/>
    <property type="molecule type" value="Genomic_DNA"/>
</dbReference>
<dbReference type="InterPro" id="IPR014721">
    <property type="entry name" value="Ribsml_uS5_D2-typ_fold_subgr"/>
</dbReference>
<dbReference type="InterPro" id="IPR027065">
    <property type="entry name" value="Lon_Prtase"/>
</dbReference>
<dbReference type="PANTHER" id="PTHR10046">
    <property type="entry name" value="ATP DEPENDENT LON PROTEASE FAMILY MEMBER"/>
    <property type="match status" value="1"/>
</dbReference>
<dbReference type="Gene3D" id="3.30.230.10">
    <property type="match status" value="1"/>
</dbReference>
<dbReference type="OrthoDB" id="2356897at2"/>
<gene>
    <name evidence="3" type="ORF">E2R57_02385</name>
</gene>
<comment type="caution">
    <text evidence="3">The sequence shown here is derived from an EMBL/GenBank/DDBJ whole genome shotgun (WGS) entry which is preliminary data.</text>
</comment>
<reference evidence="3 4" key="1">
    <citation type="submission" date="2019-03" db="EMBL/GenBank/DDBJ databases">
        <title>Genome Sequencing and Assembly of Various Microbes Isolated from Partially Reclaimed Soil and Acid Mine Drainage (AMD) Site.</title>
        <authorList>
            <person name="Steinbock B."/>
            <person name="Bechtold R."/>
            <person name="Sevigny J.L."/>
            <person name="Thomas D."/>
            <person name="Cuthill L.R."/>
            <person name="Aveiro Johannsen E.J."/>
            <person name="Thomas K."/>
            <person name="Ghosh A."/>
        </authorList>
    </citation>
    <scope>NUCLEOTIDE SEQUENCE [LARGE SCALE GENOMIC DNA]</scope>
    <source>
        <strain evidence="3 4">S-A1</strain>
    </source>
</reference>
<comment type="catalytic activity">
    <reaction evidence="1">
        <text>Hydrolysis of proteins in presence of ATP.</text>
        <dbReference type="EC" id="3.4.21.53"/>
    </reaction>
</comment>
<dbReference type="SUPFAM" id="SSF54211">
    <property type="entry name" value="Ribosomal protein S5 domain 2-like"/>
    <property type="match status" value="1"/>
</dbReference>
<dbReference type="InterPro" id="IPR036034">
    <property type="entry name" value="PDZ_sf"/>
</dbReference>